<feature type="compositionally biased region" description="Polar residues" evidence="6">
    <location>
        <begin position="210"/>
        <end position="222"/>
    </location>
</feature>
<dbReference type="SUPFAM" id="SSF54236">
    <property type="entry name" value="Ubiquitin-like"/>
    <property type="match status" value="1"/>
</dbReference>
<keyword evidence="4 7" id="KW-0472">Membrane</keyword>
<dbReference type="GO" id="GO:0016020">
    <property type="term" value="C:membrane"/>
    <property type="evidence" value="ECO:0007669"/>
    <property type="project" value="UniProtKB-SubCell"/>
</dbReference>
<sequence length="438" mass="49315">MEAYFYPLLTPIFQSLFSFIPIWKRGFYLSKGYKTTSNYFNPFIFKFPASLRLDFIVASRFTVPLTQVKNVEEVVKQSVQLTIRCAMQSFEDRNVECPLDWTVLELKQHLFSTFPTKPEVPRQRLIYAGHCLDNAKSLRSILQARGDAGITSEESQVQVIHLVCASKDAFMSSSSSNDVRFRPNAATHLNNLAPSPHARNGPVDQPAPNPFQTNGSQPQFNQQVPPQMYEAYAASYQNYLNQMNAMMQQQQLYLQQNAVAGQPNNFAFGAAALGALHPAQQFLMAGPMGAMMQQQQNAVNAAARAPAAGVIQADAENRQPDLLDLAYKSIRFALLMMVLYLYSSIERFFFVLLVICGIWFVQMRRERRNRNGANQQQQQPRNQPVNDNNNNNELTPDRAQREANGGDAPAGAANTIVEENQMNAWTVFWSTVSSFSLL</sequence>
<feature type="domain" description="Ubiquitin-like" evidence="8">
    <location>
        <begin position="79"/>
        <end position="140"/>
    </location>
</feature>
<evidence type="ECO:0000313" key="10">
    <source>
        <dbReference type="WBParaSite" id="jg3087"/>
    </source>
</evidence>
<dbReference type="PROSITE" id="PS50053">
    <property type="entry name" value="UBIQUITIN_2"/>
    <property type="match status" value="1"/>
</dbReference>
<evidence type="ECO:0000256" key="6">
    <source>
        <dbReference type="SAM" id="MobiDB-lite"/>
    </source>
</evidence>
<name>A0A915E9W8_9BILA</name>
<dbReference type="InterPro" id="IPR000626">
    <property type="entry name" value="Ubiquitin-like_dom"/>
</dbReference>
<organism evidence="9 10">
    <name type="scientific">Ditylenchus dipsaci</name>
    <dbReference type="NCBI Taxonomy" id="166011"/>
    <lineage>
        <taxon>Eukaryota</taxon>
        <taxon>Metazoa</taxon>
        <taxon>Ecdysozoa</taxon>
        <taxon>Nematoda</taxon>
        <taxon>Chromadorea</taxon>
        <taxon>Rhabditida</taxon>
        <taxon>Tylenchina</taxon>
        <taxon>Tylenchomorpha</taxon>
        <taxon>Sphaerularioidea</taxon>
        <taxon>Anguinidae</taxon>
        <taxon>Anguininae</taxon>
        <taxon>Ditylenchus</taxon>
    </lineage>
</organism>
<feature type="region of interest" description="Disordered" evidence="6">
    <location>
        <begin position="370"/>
        <end position="411"/>
    </location>
</feature>
<feature type="region of interest" description="Disordered" evidence="6">
    <location>
        <begin position="188"/>
        <end position="222"/>
    </location>
</feature>
<comment type="subcellular location">
    <subcellularLocation>
        <location evidence="1">Membrane</location>
    </subcellularLocation>
</comment>
<protein>
    <submittedName>
        <fullName evidence="10">Ubiquitin-like domain-containing protein</fullName>
    </submittedName>
</protein>
<dbReference type="FunFam" id="3.10.20.90:FF:000046">
    <property type="entry name" value="Homocysteine-responsive endoplasmic reticulum-resident ubiquitin-like domain member 2 protein"/>
    <property type="match status" value="1"/>
</dbReference>
<dbReference type="InterPro" id="IPR029071">
    <property type="entry name" value="Ubiquitin-like_domsf"/>
</dbReference>
<feature type="transmembrane region" description="Helical" evidence="7">
    <location>
        <begin position="332"/>
        <end position="361"/>
    </location>
</feature>
<keyword evidence="9" id="KW-1185">Reference proteome</keyword>
<dbReference type="InterPro" id="IPR039751">
    <property type="entry name" value="HERPUD1/2"/>
</dbReference>
<dbReference type="Proteomes" id="UP000887574">
    <property type="component" value="Unplaced"/>
</dbReference>
<evidence type="ECO:0000313" key="9">
    <source>
        <dbReference type="Proteomes" id="UP000887574"/>
    </source>
</evidence>
<dbReference type="SMART" id="SM00213">
    <property type="entry name" value="UBQ"/>
    <property type="match status" value="1"/>
</dbReference>
<dbReference type="GO" id="GO:0030968">
    <property type="term" value="P:endoplasmic reticulum unfolded protein response"/>
    <property type="evidence" value="ECO:0007669"/>
    <property type="project" value="TreeGrafter"/>
</dbReference>
<dbReference type="PANTHER" id="PTHR12943">
    <property type="entry name" value="HOMOCYSTEINE-RESPONSIVE ENDOPLASMIC RETICULUM-RESIDENT UNIQUITIN-LIKE DOMAIN HERPUD PROTEIN FAMILY MEMBER"/>
    <property type="match status" value="1"/>
</dbReference>
<evidence type="ECO:0000256" key="3">
    <source>
        <dbReference type="ARBA" id="ARBA00022989"/>
    </source>
</evidence>
<accession>A0A915E9W8</accession>
<feature type="compositionally biased region" description="Low complexity" evidence="6">
    <location>
        <begin position="371"/>
        <end position="392"/>
    </location>
</feature>
<evidence type="ECO:0000256" key="5">
    <source>
        <dbReference type="ARBA" id="ARBA00023230"/>
    </source>
</evidence>
<evidence type="ECO:0000256" key="4">
    <source>
        <dbReference type="ARBA" id="ARBA00023136"/>
    </source>
</evidence>
<dbReference type="PANTHER" id="PTHR12943:SF27">
    <property type="entry name" value="HOMOCYSTEINE-INDUCED ENDOPLASMIC RETICULUM PROTEIN, ISOFORM A"/>
    <property type="match status" value="1"/>
</dbReference>
<keyword evidence="5" id="KW-0834">Unfolded protein response</keyword>
<keyword evidence="3 7" id="KW-1133">Transmembrane helix</keyword>
<evidence type="ECO:0000256" key="2">
    <source>
        <dbReference type="ARBA" id="ARBA00022692"/>
    </source>
</evidence>
<reference evidence="10" key="1">
    <citation type="submission" date="2022-11" db="UniProtKB">
        <authorList>
            <consortium name="WormBaseParasite"/>
        </authorList>
    </citation>
    <scope>IDENTIFICATION</scope>
</reference>
<proteinExistence type="predicted"/>
<keyword evidence="2 7" id="KW-0812">Transmembrane</keyword>
<evidence type="ECO:0000259" key="8">
    <source>
        <dbReference type="PROSITE" id="PS50053"/>
    </source>
</evidence>
<dbReference type="WBParaSite" id="jg3087">
    <property type="protein sequence ID" value="jg3087"/>
    <property type="gene ID" value="jg3087"/>
</dbReference>
<dbReference type="Gene3D" id="3.10.20.90">
    <property type="entry name" value="Phosphatidylinositol 3-kinase Catalytic Subunit, Chain A, domain 1"/>
    <property type="match status" value="1"/>
</dbReference>
<evidence type="ECO:0000256" key="7">
    <source>
        <dbReference type="SAM" id="Phobius"/>
    </source>
</evidence>
<evidence type="ECO:0000256" key="1">
    <source>
        <dbReference type="ARBA" id="ARBA00004370"/>
    </source>
</evidence>
<dbReference type="Pfam" id="PF00240">
    <property type="entry name" value="ubiquitin"/>
    <property type="match status" value="1"/>
</dbReference>
<dbReference type="AlphaFoldDB" id="A0A915E9W8"/>